<accession>A0ABX9V3U9</accession>
<proteinExistence type="predicted"/>
<keyword evidence="2" id="KW-1185">Reference proteome</keyword>
<comment type="caution">
    <text evidence="1">The sequence shown here is derived from an EMBL/GenBank/DDBJ whole genome shotgun (WGS) entry which is preliminary data.</text>
</comment>
<evidence type="ECO:0000313" key="2">
    <source>
        <dbReference type="Proteomes" id="UP000269134"/>
    </source>
</evidence>
<dbReference type="EMBL" id="RFFL01000009">
    <property type="protein sequence ID" value="RMI00483.1"/>
    <property type="molecule type" value="Genomic_DNA"/>
</dbReference>
<reference evidence="1 2" key="1">
    <citation type="submission" date="2018-10" db="EMBL/GenBank/DDBJ databases">
        <title>Pseudomonas sp. GL14 genome.</title>
        <authorList>
            <person name="Peng J."/>
            <person name="Liu Z.-P."/>
        </authorList>
    </citation>
    <scope>NUCLEOTIDE SEQUENCE [LARGE SCALE GENOMIC DNA]</scope>
    <source>
        <strain evidence="1 2">GL14</strain>
    </source>
</reference>
<organism evidence="1 2">
    <name type="scientific">Stutzerimonas nitrititolerans</name>
    <dbReference type="NCBI Taxonomy" id="2482751"/>
    <lineage>
        <taxon>Bacteria</taxon>
        <taxon>Pseudomonadati</taxon>
        <taxon>Pseudomonadota</taxon>
        <taxon>Gammaproteobacteria</taxon>
        <taxon>Pseudomonadales</taxon>
        <taxon>Pseudomonadaceae</taxon>
        <taxon>Stutzerimonas</taxon>
    </lineage>
</organism>
<protein>
    <submittedName>
        <fullName evidence="1">Uncharacterized protein</fullName>
    </submittedName>
</protein>
<evidence type="ECO:0000313" key="1">
    <source>
        <dbReference type="EMBL" id="RMI00483.1"/>
    </source>
</evidence>
<gene>
    <name evidence="1" type="ORF">EA795_13265</name>
</gene>
<dbReference type="Proteomes" id="UP000269134">
    <property type="component" value="Unassembled WGS sequence"/>
</dbReference>
<sequence length="80" mass="8745">MREITPCSEYDGTNNKCRSGHVRLHPICRGISHGCKSCGAGDVPMCMMDDQPPHLIRKDGMPLGWPEPLSLSVSIAVPKE</sequence>
<name>A0ABX9V3U9_9GAMM</name>